<gene>
    <name evidence="1" type="ORF">EG242_05450</name>
</gene>
<organism evidence="1 2">
    <name type="scientific">Paenimyroides viscosum</name>
    <dbReference type="NCBI Taxonomy" id="2488729"/>
    <lineage>
        <taxon>Bacteria</taxon>
        <taxon>Pseudomonadati</taxon>
        <taxon>Bacteroidota</taxon>
        <taxon>Flavobacteriia</taxon>
        <taxon>Flavobacteriales</taxon>
        <taxon>Flavobacteriaceae</taxon>
        <taxon>Paenimyroides</taxon>
    </lineage>
</organism>
<evidence type="ECO:0008006" key="3">
    <source>
        <dbReference type="Google" id="ProtNLM"/>
    </source>
</evidence>
<keyword evidence="2" id="KW-1185">Reference proteome</keyword>
<dbReference type="RefSeq" id="WP_124898890.1">
    <property type="nucleotide sequence ID" value="NZ_RQTJ01000008.1"/>
</dbReference>
<proteinExistence type="predicted"/>
<dbReference type="Proteomes" id="UP000268372">
    <property type="component" value="Unassembled WGS sequence"/>
</dbReference>
<dbReference type="PROSITE" id="PS51257">
    <property type="entry name" value="PROKAR_LIPOPROTEIN"/>
    <property type="match status" value="1"/>
</dbReference>
<dbReference type="EMBL" id="RQTJ01000008">
    <property type="protein sequence ID" value="RRA95565.1"/>
    <property type="molecule type" value="Genomic_DNA"/>
</dbReference>
<evidence type="ECO:0000313" key="1">
    <source>
        <dbReference type="EMBL" id="RRA95565.1"/>
    </source>
</evidence>
<accession>A0A3P1B3N4</accession>
<sequence>MKKLKLLSIIAIVTFIFSSCDPEYCSDYSIYNNTQNDIELFFYGEENSNKLIEKGEQFMQSSFCGMGKSYLEYYLVDSVQIKRDGVLRKTYYPSDEGKSIYKTQDRNFWKLVQANGNYSKFVFEINEEDLQ</sequence>
<reference evidence="1 2" key="1">
    <citation type="submission" date="2018-11" db="EMBL/GenBank/DDBJ databases">
        <title>Flavobacterium sp. nov., YIM 102796 draft genome.</title>
        <authorList>
            <person name="Li G."/>
            <person name="Jiang Y."/>
        </authorList>
    </citation>
    <scope>NUCLEOTIDE SEQUENCE [LARGE SCALE GENOMIC DNA]</scope>
    <source>
        <strain evidence="1 2">YIM 102796</strain>
    </source>
</reference>
<comment type="caution">
    <text evidence="1">The sequence shown here is derived from an EMBL/GenBank/DDBJ whole genome shotgun (WGS) entry which is preliminary data.</text>
</comment>
<evidence type="ECO:0000313" key="2">
    <source>
        <dbReference type="Proteomes" id="UP000268372"/>
    </source>
</evidence>
<protein>
    <recommendedName>
        <fullName evidence="3">Lipoprotein</fullName>
    </recommendedName>
</protein>
<name>A0A3P1B3N4_9FLAO</name>
<dbReference type="AlphaFoldDB" id="A0A3P1B3N4"/>